<comment type="similarity">
    <text evidence="1">Belongs to the outer membrane factor (OMF) (TC 1.B.17) family.</text>
</comment>
<dbReference type="InterPro" id="IPR003423">
    <property type="entry name" value="OMP_efflux"/>
</dbReference>
<protein>
    <submittedName>
        <fullName evidence="3">RND transporter</fullName>
    </submittedName>
</protein>
<accession>A0A6P2GBP0</accession>
<feature type="compositionally biased region" description="Low complexity" evidence="2">
    <location>
        <begin position="98"/>
        <end position="108"/>
    </location>
</feature>
<dbReference type="AlphaFoldDB" id="A0A6P2GBP0"/>
<sequence length="108" mass="11782">MKAEQGALDLARDRYRKGLSPFLDVFDTQRQWSEGQQQAVQGELQTTIDLVALYQALGGGWQTGAVSGKDPVSAAPPSHQAEAGPARWPPRRGRRVASRSAARARIQQ</sequence>
<dbReference type="GO" id="GO:0015562">
    <property type="term" value="F:efflux transmembrane transporter activity"/>
    <property type="evidence" value="ECO:0007669"/>
    <property type="project" value="InterPro"/>
</dbReference>
<dbReference type="Gene3D" id="1.20.1600.10">
    <property type="entry name" value="Outer membrane efflux proteins (OEP)"/>
    <property type="match status" value="1"/>
</dbReference>
<proteinExistence type="inferred from homology"/>
<dbReference type="EMBL" id="CABVLY010000014">
    <property type="protein sequence ID" value="VVU51068.1"/>
    <property type="molecule type" value="Genomic_DNA"/>
</dbReference>
<evidence type="ECO:0000256" key="1">
    <source>
        <dbReference type="ARBA" id="ARBA00007613"/>
    </source>
</evidence>
<name>A0A6P2GBP0_9BURK</name>
<feature type="region of interest" description="Disordered" evidence="2">
    <location>
        <begin position="64"/>
        <end position="108"/>
    </location>
</feature>
<dbReference type="Proteomes" id="UP000494201">
    <property type="component" value="Unassembled WGS sequence"/>
</dbReference>
<dbReference type="PANTHER" id="PTHR30203">
    <property type="entry name" value="OUTER MEMBRANE CATION EFFLUX PROTEIN"/>
    <property type="match status" value="1"/>
</dbReference>
<dbReference type="Pfam" id="PF02321">
    <property type="entry name" value="OEP"/>
    <property type="match status" value="1"/>
</dbReference>
<evidence type="ECO:0000313" key="3">
    <source>
        <dbReference type="EMBL" id="VVU51068.1"/>
    </source>
</evidence>
<evidence type="ECO:0000256" key="2">
    <source>
        <dbReference type="SAM" id="MobiDB-lite"/>
    </source>
</evidence>
<evidence type="ECO:0000313" key="4">
    <source>
        <dbReference type="Proteomes" id="UP000494201"/>
    </source>
</evidence>
<dbReference type="InterPro" id="IPR010131">
    <property type="entry name" value="MdtP/NodT-like"/>
</dbReference>
<organism evidence="3 4">
    <name type="scientific">Burkholderia anthina</name>
    <dbReference type="NCBI Taxonomy" id="179879"/>
    <lineage>
        <taxon>Bacteria</taxon>
        <taxon>Pseudomonadati</taxon>
        <taxon>Pseudomonadota</taxon>
        <taxon>Betaproteobacteria</taxon>
        <taxon>Burkholderiales</taxon>
        <taxon>Burkholderiaceae</taxon>
        <taxon>Burkholderia</taxon>
        <taxon>Burkholderia cepacia complex</taxon>
    </lineage>
</organism>
<gene>
    <name evidence="3" type="ORF">BAN20980_03788</name>
</gene>
<dbReference type="SUPFAM" id="SSF56954">
    <property type="entry name" value="Outer membrane efflux proteins (OEP)"/>
    <property type="match status" value="1"/>
</dbReference>
<reference evidence="3 4" key="1">
    <citation type="submission" date="2019-09" db="EMBL/GenBank/DDBJ databases">
        <authorList>
            <person name="Depoorter E."/>
        </authorList>
    </citation>
    <scope>NUCLEOTIDE SEQUENCE [LARGE SCALE GENOMIC DNA]</scope>
    <source>
        <strain evidence="3">LMG 20980</strain>
    </source>
</reference>